<gene>
    <name evidence="1" type="ORF">JHL16_10930</name>
</gene>
<dbReference type="Proteomes" id="UP000616151">
    <property type="component" value="Unassembled WGS sequence"/>
</dbReference>
<evidence type="ECO:0000313" key="2">
    <source>
        <dbReference type="Proteomes" id="UP000616151"/>
    </source>
</evidence>
<evidence type="ECO:0000313" key="1">
    <source>
        <dbReference type="EMBL" id="MBK1866869.1"/>
    </source>
</evidence>
<organism evidence="1 2">
    <name type="scientific">Taklimakanibacter albus</name>
    <dbReference type="NCBI Taxonomy" id="2800327"/>
    <lineage>
        <taxon>Bacteria</taxon>
        <taxon>Pseudomonadati</taxon>
        <taxon>Pseudomonadota</taxon>
        <taxon>Alphaproteobacteria</taxon>
        <taxon>Hyphomicrobiales</taxon>
        <taxon>Aestuariivirgaceae</taxon>
        <taxon>Taklimakanibacter</taxon>
    </lineage>
</organism>
<keyword evidence="2" id="KW-1185">Reference proteome</keyword>
<comment type="caution">
    <text evidence="1">The sequence shown here is derived from an EMBL/GenBank/DDBJ whole genome shotgun (WGS) entry which is preliminary data.</text>
</comment>
<dbReference type="EMBL" id="JAENHL010000006">
    <property type="protein sequence ID" value="MBK1866869.1"/>
    <property type="molecule type" value="Genomic_DNA"/>
</dbReference>
<proteinExistence type="predicted"/>
<name>A0ACC5R2J5_9HYPH</name>
<sequence length="409" mass="43513">MQEHCIIIGAGHGGVQAAASLRQEAYQGRITLVSDEPDLPYHKPPLSKGFLKAPEAPVLELRNEAFYRDNRIDLMRGARVTAIEPASRTVSLADGGKLAYTNLILATGSRPRLPELDGVTLDGVLSLRSLADARRLNEGLSGPKRIAIIGGGFIGLELAHTLAGLGHAVTLIEAVPRLLARSVAPAMANHIQTRSAEAGIDFHVGARISHIVGVNGKVDAIKLADGANFPADLVILGTGALPNVELAAEAGLVVNNGIEVDAFLRCSDPAILAIGDCTNFHQVHAGQRLRLECVQNATDQGRNAAKTIVGKPEAYRELPWFWSDQGDMKLQTAGLSLGADHTITTGALQDNAFAIHHFRAGKLIAVDTINRPAEHMLARRLIGTRATPTLADVQAGPQRLKEMLKEAAQ</sequence>
<protein>
    <submittedName>
        <fullName evidence="1">FAD-dependent oxidoreductase</fullName>
    </submittedName>
</protein>
<reference evidence="1" key="1">
    <citation type="submission" date="2021-01" db="EMBL/GenBank/DDBJ databases">
        <authorList>
            <person name="Sun Q."/>
        </authorList>
    </citation>
    <scope>NUCLEOTIDE SEQUENCE</scope>
    <source>
        <strain evidence="1">YIM B02566</strain>
    </source>
</reference>
<accession>A0ACC5R2J5</accession>